<feature type="domain" description="Transcriptional coactivator p15 (PC4) C-terminal" evidence="8">
    <location>
        <begin position="67"/>
        <end position="118"/>
    </location>
</feature>
<dbReference type="InterPro" id="IPR045125">
    <property type="entry name" value="Sub1/Tcp4-like"/>
</dbReference>
<keyword evidence="10" id="KW-1185">Reference proteome</keyword>
<dbReference type="GO" id="GO:0060261">
    <property type="term" value="P:positive regulation of transcription initiation by RNA polymerase II"/>
    <property type="evidence" value="ECO:0007669"/>
    <property type="project" value="InterPro"/>
</dbReference>
<evidence type="ECO:0000256" key="1">
    <source>
        <dbReference type="ARBA" id="ARBA00004123"/>
    </source>
</evidence>
<dbReference type="EMBL" id="JAAAHW010006495">
    <property type="protein sequence ID" value="KAF9959671.1"/>
    <property type="molecule type" value="Genomic_DNA"/>
</dbReference>
<sequence length="133" mass="14906">MSKNKRPFVAKDSDDDADFELKPEDDLAGEEFEEITEVPAPSAAKKVKVDKASTSVAQKNSEGDAYFELGPKKRLSIRLWQKNILIDIREYYHDKSGEAKPGKKGISLTKEQFQYILDHASEIKNAIKTTSTG</sequence>
<evidence type="ECO:0000256" key="6">
    <source>
        <dbReference type="ARBA" id="ARBA00023242"/>
    </source>
</evidence>
<comment type="similarity">
    <text evidence="2">Belongs to the transcriptional coactivator PC4 family.</text>
</comment>
<evidence type="ECO:0000256" key="7">
    <source>
        <dbReference type="SAM" id="MobiDB-lite"/>
    </source>
</evidence>
<comment type="subcellular location">
    <subcellularLocation>
        <location evidence="1">Nucleus</location>
    </subcellularLocation>
</comment>
<dbReference type="GO" id="GO:0005634">
    <property type="term" value="C:nucleus"/>
    <property type="evidence" value="ECO:0007669"/>
    <property type="project" value="UniProtKB-SubCell"/>
</dbReference>
<evidence type="ECO:0000259" key="8">
    <source>
        <dbReference type="Pfam" id="PF02229"/>
    </source>
</evidence>
<name>A0A9P6J2N1_9FUNG</name>
<keyword evidence="3" id="KW-0805">Transcription regulation</keyword>
<comment type="caution">
    <text evidence="9">The sequence shown here is derived from an EMBL/GenBank/DDBJ whole genome shotgun (WGS) entry which is preliminary data.</text>
</comment>
<dbReference type="AlphaFoldDB" id="A0A9P6J2N1"/>
<proteinExistence type="inferred from homology"/>
<evidence type="ECO:0000256" key="4">
    <source>
        <dbReference type="ARBA" id="ARBA00023125"/>
    </source>
</evidence>
<protein>
    <recommendedName>
        <fullName evidence="8">Transcriptional coactivator p15 (PC4) C-terminal domain-containing protein</fullName>
    </recommendedName>
</protein>
<keyword evidence="4" id="KW-0238">DNA-binding</keyword>
<dbReference type="InterPro" id="IPR003173">
    <property type="entry name" value="PC4_C"/>
</dbReference>
<dbReference type="GO" id="GO:0003677">
    <property type="term" value="F:DNA binding"/>
    <property type="evidence" value="ECO:0007669"/>
    <property type="project" value="UniProtKB-KW"/>
</dbReference>
<dbReference type="InterPro" id="IPR009044">
    <property type="entry name" value="ssDNA-bd_transcriptional_reg"/>
</dbReference>
<evidence type="ECO:0000256" key="3">
    <source>
        <dbReference type="ARBA" id="ARBA00023015"/>
    </source>
</evidence>
<reference evidence="9" key="1">
    <citation type="journal article" date="2020" name="Fungal Divers.">
        <title>Resolving the Mortierellaceae phylogeny through synthesis of multi-gene phylogenetics and phylogenomics.</title>
        <authorList>
            <person name="Vandepol N."/>
            <person name="Liber J."/>
            <person name="Desiro A."/>
            <person name="Na H."/>
            <person name="Kennedy M."/>
            <person name="Barry K."/>
            <person name="Grigoriev I.V."/>
            <person name="Miller A.N."/>
            <person name="O'Donnell K."/>
            <person name="Stajich J.E."/>
            <person name="Bonito G."/>
        </authorList>
    </citation>
    <scope>NUCLEOTIDE SEQUENCE</scope>
    <source>
        <strain evidence="9">MES-2147</strain>
    </source>
</reference>
<dbReference type="GO" id="GO:0003713">
    <property type="term" value="F:transcription coactivator activity"/>
    <property type="evidence" value="ECO:0007669"/>
    <property type="project" value="InterPro"/>
</dbReference>
<accession>A0A9P6J2N1</accession>
<dbReference type="Gene3D" id="2.30.31.10">
    <property type="entry name" value="Transcriptional Coactivator Pc4, Chain A"/>
    <property type="match status" value="1"/>
</dbReference>
<organism evidence="9 10">
    <name type="scientific">Modicella reniformis</name>
    <dbReference type="NCBI Taxonomy" id="1440133"/>
    <lineage>
        <taxon>Eukaryota</taxon>
        <taxon>Fungi</taxon>
        <taxon>Fungi incertae sedis</taxon>
        <taxon>Mucoromycota</taxon>
        <taxon>Mortierellomycotina</taxon>
        <taxon>Mortierellomycetes</taxon>
        <taxon>Mortierellales</taxon>
        <taxon>Mortierellaceae</taxon>
        <taxon>Modicella</taxon>
    </lineage>
</organism>
<dbReference type="OrthoDB" id="2505440at2759"/>
<dbReference type="Proteomes" id="UP000749646">
    <property type="component" value="Unassembled WGS sequence"/>
</dbReference>
<keyword evidence="6" id="KW-0539">Nucleus</keyword>
<keyword evidence="5" id="KW-0804">Transcription</keyword>
<evidence type="ECO:0000313" key="10">
    <source>
        <dbReference type="Proteomes" id="UP000749646"/>
    </source>
</evidence>
<gene>
    <name evidence="9" type="ORF">BGZ65_000167</name>
</gene>
<evidence type="ECO:0000256" key="5">
    <source>
        <dbReference type="ARBA" id="ARBA00023163"/>
    </source>
</evidence>
<dbReference type="Pfam" id="PF02229">
    <property type="entry name" value="PC4"/>
    <property type="match status" value="1"/>
</dbReference>
<evidence type="ECO:0000256" key="2">
    <source>
        <dbReference type="ARBA" id="ARBA00009001"/>
    </source>
</evidence>
<feature type="region of interest" description="Disordered" evidence="7">
    <location>
        <begin position="1"/>
        <end position="29"/>
    </location>
</feature>
<evidence type="ECO:0000313" key="9">
    <source>
        <dbReference type="EMBL" id="KAF9959671.1"/>
    </source>
</evidence>
<dbReference type="PANTHER" id="PTHR13215">
    <property type="entry name" value="RNA POLYMERASE II TRANSCRIPTIONAL COACTIVATOR"/>
    <property type="match status" value="1"/>
</dbReference>
<dbReference type="SUPFAM" id="SSF54447">
    <property type="entry name" value="ssDNA-binding transcriptional regulator domain"/>
    <property type="match status" value="1"/>
</dbReference>